<evidence type="ECO:0008006" key="4">
    <source>
        <dbReference type="Google" id="ProtNLM"/>
    </source>
</evidence>
<dbReference type="InterPro" id="IPR046347">
    <property type="entry name" value="bZIP_sf"/>
</dbReference>
<evidence type="ECO:0000313" key="2">
    <source>
        <dbReference type="EMBL" id="KAK5955595.1"/>
    </source>
</evidence>
<dbReference type="PANTHER" id="PTHR37012:SF7">
    <property type="entry name" value="B-ZIP TRANSCRIPTION FACTOR (EUROFUNG)-RELATED"/>
    <property type="match status" value="1"/>
</dbReference>
<protein>
    <recommendedName>
        <fullName evidence="4">BZIP transcription factor</fullName>
    </recommendedName>
</protein>
<organism evidence="2 3">
    <name type="scientific">Knufia fluminis</name>
    <dbReference type="NCBI Taxonomy" id="191047"/>
    <lineage>
        <taxon>Eukaryota</taxon>
        <taxon>Fungi</taxon>
        <taxon>Dikarya</taxon>
        <taxon>Ascomycota</taxon>
        <taxon>Pezizomycotina</taxon>
        <taxon>Eurotiomycetes</taxon>
        <taxon>Chaetothyriomycetidae</taxon>
        <taxon>Chaetothyriales</taxon>
        <taxon>Trichomeriaceae</taxon>
        <taxon>Knufia</taxon>
    </lineage>
</organism>
<dbReference type="Proteomes" id="UP001316803">
    <property type="component" value="Unassembled WGS sequence"/>
</dbReference>
<dbReference type="GO" id="GO:0003700">
    <property type="term" value="F:DNA-binding transcription factor activity"/>
    <property type="evidence" value="ECO:0007669"/>
    <property type="project" value="InterPro"/>
</dbReference>
<evidence type="ECO:0000256" key="1">
    <source>
        <dbReference type="SAM" id="MobiDB-lite"/>
    </source>
</evidence>
<name>A0AAN8IAI0_9EURO</name>
<dbReference type="PANTHER" id="PTHR37012">
    <property type="entry name" value="B-ZIP TRANSCRIPTION FACTOR (EUROFUNG)-RELATED"/>
    <property type="match status" value="1"/>
</dbReference>
<keyword evidence="3" id="KW-1185">Reference proteome</keyword>
<evidence type="ECO:0000313" key="3">
    <source>
        <dbReference type="Proteomes" id="UP001316803"/>
    </source>
</evidence>
<accession>A0AAN8IAI0</accession>
<dbReference type="Gene3D" id="1.20.5.170">
    <property type="match status" value="1"/>
</dbReference>
<dbReference type="CDD" id="cd14688">
    <property type="entry name" value="bZIP_YAP"/>
    <property type="match status" value="1"/>
</dbReference>
<comment type="caution">
    <text evidence="2">The sequence shown here is derived from an EMBL/GenBank/DDBJ whole genome shotgun (WGS) entry which is preliminary data.</text>
</comment>
<sequence length="438" mass="50126">MNTASNDAKPSKRRRKDTGDSRAERKRELDRIAQRATRERTKNKIADLEQRLASLESGDKNTEIAQLTKTIGELRAENGRYQNALVKMRFAINEALDENEPALSRRDSSSTTVSQFPMLNPSRSNSMVEAVPDDTSIVSPIQSEGIVLASSSFQPPTQAQRLQSLYDAQGYSPPTPHEYASLDVHQIYEFFEYGSGNHFANPSPLSARMPPAAGFLHIAPDEQKWKTSDDAFGHALQASPIVMEFDEGLLARAILLGWDSIGPAAQHPILYALQCVDQRVFGKWTSRPQRLALMYICGCAMRWRATPTEENKSKVPPWFLPRPAQDRIQHPLVIDFLVWPGLRERLVFEYEKYNVDGDFSFCFVEYFHFFWPYADEQVAQYDQTGLICGLSKLFREFVYELKHWTMLPGFFDRFPEMRADIDMFVQPATIEYQKGQWT</sequence>
<proteinExistence type="predicted"/>
<dbReference type="Pfam" id="PF11905">
    <property type="entry name" value="DUF3425"/>
    <property type="match status" value="1"/>
</dbReference>
<dbReference type="AlphaFoldDB" id="A0AAN8IAI0"/>
<gene>
    <name evidence="2" type="ORF">OHC33_003236</name>
</gene>
<feature type="compositionally biased region" description="Polar residues" evidence="1">
    <location>
        <begin position="109"/>
        <end position="126"/>
    </location>
</feature>
<dbReference type="EMBL" id="JAKLMC020000006">
    <property type="protein sequence ID" value="KAK5955595.1"/>
    <property type="molecule type" value="Genomic_DNA"/>
</dbReference>
<feature type="region of interest" description="Disordered" evidence="1">
    <location>
        <begin position="99"/>
        <end position="126"/>
    </location>
</feature>
<feature type="compositionally biased region" description="Basic and acidic residues" evidence="1">
    <location>
        <begin position="17"/>
        <end position="43"/>
    </location>
</feature>
<feature type="region of interest" description="Disordered" evidence="1">
    <location>
        <begin position="1"/>
        <end position="43"/>
    </location>
</feature>
<reference evidence="2 3" key="1">
    <citation type="submission" date="2022-12" db="EMBL/GenBank/DDBJ databases">
        <title>Genomic features and morphological characterization of a novel Knufia sp. strain isolated from spacecraft assembly facility.</title>
        <authorList>
            <person name="Teixeira M."/>
            <person name="Chander A.M."/>
            <person name="Stajich J.E."/>
            <person name="Venkateswaran K."/>
        </authorList>
    </citation>
    <scope>NUCLEOTIDE SEQUENCE [LARGE SCALE GENOMIC DNA]</scope>
    <source>
        <strain evidence="2 3">FJI-L2-BK-P2</strain>
    </source>
</reference>
<dbReference type="InterPro" id="IPR021833">
    <property type="entry name" value="DUF3425"/>
</dbReference>
<dbReference type="SUPFAM" id="SSF57959">
    <property type="entry name" value="Leucine zipper domain"/>
    <property type="match status" value="1"/>
</dbReference>